<keyword evidence="2" id="KW-1185">Reference proteome</keyword>
<name>A0AAV5THQ9_9BILA</name>
<dbReference type="AlphaFoldDB" id="A0AAV5THQ9"/>
<sequence>TFWFKIRVEQNWYYIQAEKTVEKPWKMARQDEDGPTTHYPANLTAKEAIKGAGHIMRRFNFENCLLESMQINDKFLEYFEHVIATRSFVKLELSECRYNEISDYNVKMSFASLLLLARPTEIESYYCSDNTFINAHFLVDFAQAIPSVEFYFYNINERVFEETGEGFEFDPYSSITSDDRLAEFLPKFKSLQMRCLVVNTDSLIPALLDRQSMAMKGSWEFRITRNFSHAEIEALMGSEYEYDNYDGKDCWDNGDAVDGQIESIATGQIEDKDRSWSFTVNFVGRE</sequence>
<evidence type="ECO:0000313" key="2">
    <source>
        <dbReference type="Proteomes" id="UP001432027"/>
    </source>
</evidence>
<reference evidence="1" key="1">
    <citation type="submission" date="2023-10" db="EMBL/GenBank/DDBJ databases">
        <title>Genome assembly of Pristionchus species.</title>
        <authorList>
            <person name="Yoshida K."/>
            <person name="Sommer R.J."/>
        </authorList>
    </citation>
    <scope>NUCLEOTIDE SEQUENCE</scope>
    <source>
        <strain evidence="1">RS0144</strain>
    </source>
</reference>
<proteinExistence type="predicted"/>
<organism evidence="1 2">
    <name type="scientific">Pristionchus entomophagus</name>
    <dbReference type="NCBI Taxonomy" id="358040"/>
    <lineage>
        <taxon>Eukaryota</taxon>
        <taxon>Metazoa</taxon>
        <taxon>Ecdysozoa</taxon>
        <taxon>Nematoda</taxon>
        <taxon>Chromadorea</taxon>
        <taxon>Rhabditida</taxon>
        <taxon>Rhabditina</taxon>
        <taxon>Diplogasteromorpha</taxon>
        <taxon>Diplogasteroidea</taxon>
        <taxon>Neodiplogasteridae</taxon>
        <taxon>Pristionchus</taxon>
    </lineage>
</organism>
<accession>A0AAV5THQ9</accession>
<comment type="caution">
    <text evidence="1">The sequence shown here is derived from an EMBL/GenBank/DDBJ whole genome shotgun (WGS) entry which is preliminary data.</text>
</comment>
<dbReference type="EMBL" id="BTSX01000004">
    <property type="protein sequence ID" value="GMS93841.1"/>
    <property type="molecule type" value="Genomic_DNA"/>
</dbReference>
<dbReference type="Proteomes" id="UP001432027">
    <property type="component" value="Unassembled WGS sequence"/>
</dbReference>
<feature type="non-terminal residue" evidence="1">
    <location>
        <position position="1"/>
    </location>
</feature>
<gene>
    <name evidence="1" type="ORF">PENTCL1PPCAC_16016</name>
</gene>
<protein>
    <recommendedName>
        <fullName evidence="3">DUF38 domain-containing protein</fullName>
    </recommendedName>
</protein>
<evidence type="ECO:0008006" key="3">
    <source>
        <dbReference type="Google" id="ProtNLM"/>
    </source>
</evidence>
<evidence type="ECO:0000313" key="1">
    <source>
        <dbReference type="EMBL" id="GMS93841.1"/>
    </source>
</evidence>